<evidence type="ECO:0000313" key="3">
    <source>
        <dbReference type="Proteomes" id="UP000248840"/>
    </source>
</evidence>
<dbReference type="EMBL" id="QLSZ01000003">
    <property type="protein sequence ID" value="RAR73840.1"/>
    <property type="molecule type" value="Genomic_DNA"/>
</dbReference>
<keyword evidence="3" id="KW-1185">Reference proteome</keyword>
<dbReference type="Pfam" id="PF19647">
    <property type="entry name" value="Septknot"/>
    <property type="match status" value="1"/>
</dbReference>
<accession>A0A328YJW5</accession>
<dbReference type="RefSeq" id="WP_158527020.1">
    <property type="nucleotide sequence ID" value="NZ_QLSZ01000003.1"/>
</dbReference>
<comment type="caution">
    <text evidence="2">The sequence shown here is derived from an EMBL/GenBank/DDBJ whole genome shotgun (WGS) entry which is preliminary data.</text>
</comment>
<dbReference type="InterPro" id="IPR046148">
    <property type="entry name" value="Septknot"/>
</dbReference>
<sequence>MKRYILPIVAVFLCTIKSQAQKVYSVEYENQADINVFVVDYENQADLKVYKEN</sequence>
<organism evidence="2 3">
    <name type="scientific">Flavobacterium aciduliphilum</name>
    <dbReference type="NCBI Taxonomy" id="1101402"/>
    <lineage>
        <taxon>Bacteria</taxon>
        <taxon>Pseudomonadati</taxon>
        <taxon>Bacteroidota</taxon>
        <taxon>Flavobacteriia</taxon>
        <taxon>Flavobacteriales</taxon>
        <taxon>Flavobacteriaceae</taxon>
        <taxon>Flavobacterium</taxon>
    </lineage>
</organism>
<dbReference type="OrthoDB" id="1123290at2"/>
<evidence type="ECO:0000313" key="2">
    <source>
        <dbReference type="EMBL" id="RAR73840.1"/>
    </source>
</evidence>
<reference evidence="2 3" key="1">
    <citation type="submission" date="2018-06" db="EMBL/GenBank/DDBJ databases">
        <title>Genomic Encyclopedia of Archaeal and Bacterial Type Strains, Phase II (KMG-II): from individual species to whole genera.</title>
        <authorList>
            <person name="Goeker M."/>
        </authorList>
    </citation>
    <scope>NUCLEOTIDE SEQUENCE [LARGE SCALE GENOMIC DNA]</scope>
    <source>
        <strain evidence="2 3">DSM 25663</strain>
    </source>
</reference>
<proteinExistence type="predicted"/>
<dbReference type="Proteomes" id="UP000248840">
    <property type="component" value="Unassembled WGS sequence"/>
</dbReference>
<gene>
    <name evidence="2" type="ORF">CLV55_103159</name>
</gene>
<name>A0A328YJW5_9FLAO</name>
<protein>
    <recommendedName>
        <fullName evidence="1">7(1) septoil knot domain-containing protein</fullName>
    </recommendedName>
</protein>
<feature type="domain" description="7(1) septoil knot" evidence="1">
    <location>
        <begin position="20"/>
        <end position="53"/>
    </location>
</feature>
<dbReference type="AlphaFoldDB" id="A0A328YJW5"/>
<evidence type="ECO:0000259" key="1">
    <source>
        <dbReference type="Pfam" id="PF19647"/>
    </source>
</evidence>